<protein>
    <submittedName>
        <fullName evidence="1">Transposase</fullName>
    </submittedName>
</protein>
<proteinExistence type="predicted"/>
<dbReference type="GO" id="GO:0006313">
    <property type="term" value="P:DNA transposition"/>
    <property type="evidence" value="ECO:0007669"/>
    <property type="project" value="InterPro"/>
</dbReference>
<dbReference type="InterPro" id="IPR009057">
    <property type="entry name" value="Homeodomain-like_sf"/>
</dbReference>
<evidence type="ECO:0000313" key="1">
    <source>
        <dbReference type="EMBL" id="MCK8787407.1"/>
    </source>
</evidence>
<dbReference type="Pfam" id="PF01527">
    <property type="entry name" value="HTH_Tnp_1"/>
    <property type="match status" value="1"/>
</dbReference>
<dbReference type="GO" id="GO:0004803">
    <property type="term" value="F:transposase activity"/>
    <property type="evidence" value="ECO:0007669"/>
    <property type="project" value="InterPro"/>
</dbReference>
<sequence>MSKTRREFTPEFKREAVELLRSSGRPLTRVAAELGIQPSMPRNWRAMQNGEALRSRAAAPVAGSAPTVTAPAMALPADQAAEVARLRRELDRARMERDILKKVSRISRTAIAASGGMENAGAEEFEACLAIHGALDHLDAV</sequence>
<dbReference type="EMBL" id="JALPRX010000120">
    <property type="protein sequence ID" value="MCK8787407.1"/>
    <property type="molecule type" value="Genomic_DNA"/>
</dbReference>
<organism evidence="1 2">
    <name type="scientific">Roseomonas acroporae</name>
    <dbReference type="NCBI Taxonomy" id="2937791"/>
    <lineage>
        <taxon>Bacteria</taxon>
        <taxon>Pseudomonadati</taxon>
        <taxon>Pseudomonadota</taxon>
        <taxon>Alphaproteobacteria</taxon>
        <taxon>Acetobacterales</taxon>
        <taxon>Roseomonadaceae</taxon>
        <taxon>Roseomonas</taxon>
    </lineage>
</organism>
<evidence type="ECO:0000313" key="2">
    <source>
        <dbReference type="Proteomes" id="UP001139516"/>
    </source>
</evidence>
<dbReference type="Proteomes" id="UP001139516">
    <property type="component" value="Unassembled WGS sequence"/>
</dbReference>
<accession>A0A9X2BW67</accession>
<comment type="caution">
    <text evidence="1">The sequence shown here is derived from an EMBL/GenBank/DDBJ whole genome shotgun (WGS) entry which is preliminary data.</text>
</comment>
<dbReference type="InterPro" id="IPR002514">
    <property type="entry name" value="Transposase_8"/>
</dbReference>
<dbReference type="GO" id="GO:0003677">
    <property type="term" value="F:DNA binding"/>
    <property type="evidence" value="ECO:0007669"/>
    <property type="project" value="InterPro"/>
</dbReference>
<dbReference type="SUPFAM" id="SSF46689">
    <property type="entry name" value="Homeodomain-like"/>
    <property type="match status" value="1"/>
</dbReference>
<dbReference type="InterPro" id="IPR051839">
    <property type="entry name" value="RD_transcriptional_regulator"/>
</dbReference>
<gene>
    <name evidence="1" type="ORF">M0638_23845</name>
</gene>
<dbReference type="Gene3D" id="1.10.10.60">
    <property type="entry name" value="Homeodomain-like"/>
    <property type="match status" value="1"/>
</dbReference>
<dbReference type="RefSeq" id="WP_248669457.1">
    <property type="nucleotide sequence ID" value="NZ_JALPRX010000120.1"/>
</dbReference>
<keyword evidence="2" id="KW-1185">Reference proteome</keyword>
<reference evidence="1" key="1">
    <citation type="submission" date="2022-04" db="EMBL/GenBank/DDBJ databases">
        <title>Roseomonas acroporae sp. nov., isolated from coral Acropora digitifera.</title>
        <authorList>
            <person name="Sun H."/>
        </authorList>
    </citation>
    <scope>NUCLEOTIDE SEQUENCE</scope>
    <source>
        <strain evidence="1">NAR14</strain>
    </source>
</reference>
<feature type="non-terminal residue" evidence="1">
    <location>
        <position position="141"/>
    </location>
</feature>
<dbReference type="AlphaFoldDB" id="A0A9X2BW67"/>
<name>A0A9X2BW67_9PROT</name>
<dbReference type="PANTHER" id="PTHR33215">
    <property type="entry name" value="PROTEIN DISTAL ANTENNA"/>
    <property type="match status" value="1"/>
</dbReference>
<dbReference type="PANTHER" id="PTHR33215:SF13">
    <property type="entry name" value="PROTEIN DISTAL ANTENNA"/>
    <property type="match status" value="1"/>
</dbReference>